<name>A0A2T2XDL2_9FIRM</name>
<protein>
    <recommendedName>
        <fullName evidence="7">mannonate dehydratase</fullName>
        <ecNumber evidence="7">4.2.1.8</ecNumber>
    </recommendedName>
</protein>
<dbReference type="GO" id="GO:0042840">
    <property type="term" value="P:D-glucuronate catabolic process"/>
    <property type="evidence" value="ECO:0007669"/>
    <property type="project" value="TreeGrafter"/>
</dbReference>
<dbReference type="EC" id="4.2.1.8" evidence="7"/>
<dbReference type="GO" id="GO:0008927">
    <property type="term" value="F:mannonate dehydratase activity"/>
    <property type="evidence" value="ECO:0007669"/>
    <property type="project" value="UniProtKB-EC"/>
</dbReference>
<comment type="similarity">
    <text evidence="6">Belongs to the mannonate dehydratase family.</text>
</comment>
<dbReference type="Pfam" id="PF03786">
    <property type="entry name" value="UxuA"/>
    <property type="match status" value="2"/>
</dbReference>
<evidence type="ECO:0000256" key="6">
    <source>
        <dbReference type="ARBA" id="ARBA00007389"/>
    </source>
</evidence>
<keyword evidence="8" id="KW-0408">Iron</keyword>
<sequence length="331" mass="37248">MIRFAEIIPEPRPTAFWTMLKQLGITETVGVLPRNFMDWRRATIDNPWDYTPLAVYKQMVEEEGLTLTAIEDNPPMDRLRYGIAGAEEEFEQVAKLITNMGRLGISIWCYNWAAAINWQRTSSRIRGRGGAIVSGYDHQLVGANPPPLMGPIDADQLWKTLERFLRRIIPIAEKAGVKLAMHPDDPPMIPQIRGVARMMNSIEAFERLLAIVPSPANGITLCQGNFTLMTDDLPAIIHHLGDTGRVYFVHFRDVRGTPEKFEETFIDEGKTDMVACMRAYRDVNFDGIMRTDHTPTLASDQAEVAGYSTLGRLHALGYMAGLRDAVLSETR</sequence>
<evidence type="ECO:0000256" key="4">
    <source>
        <dbReference type="ARBA" id="ARBA00002713"/>
    </source>
</evidence>
<evidence type="ECO:0000256" key="5">
    <source>
        <dbReference type="ARBA" id="ARBA00004892"/>
    </source>
</evidence>
<dbReference type="Proteomes" id="UP000242972">
    <property type="component" value="Unassembled WGS sequence"/>
</dbReference>
<dbReference type="PIRSF" id="PIRSF016049">
    <property type="entry name" value="Man_dehyd"/>
    <property type="match status" value="1"/>
</dbReference>
<evidence type="ECO:0000256" key="3">
    <source>
        <dbReference type="ARBA" id="ARBA00001954"/>
    </source>
</evidence>
<comment type="pathway">
    <text evidence="5">Carbohydrate metabolism; pentose and glucuronate interconversion.</text>
</comment>
<evidence type="ECO:0000256" key="9">
    <source>
        <dbReference type="ARBA" id="ARBA00023211"/>
    </source>
</evidence>
<dbReference type="AlphaFoldDB" id="A0A2T2XDL2"/>
<evidence type="ECO:0000256" key="1">
    <source>
        <dbReference type="ARBA" id="ARBA00001794"/>
    </source>
</evidence>
<evidence type="ECO:0000313" key="11">
    <source>
        <dbReference type="EMBL" id="PSR32601.1"/>
    </source>
</evidence>
<comment type="catalytic activity">
    <reaction evidence="1">
        <text>D-mannonate = 2-dehydro-3-deoxy-D-gluconate + H2O</text>
        <dbReference type="Rhea" id="RHEA:20097"/>
        <dbReference type="ChEBI" id="CHEBI:15377"/>
        <dbReference type="ChEBI" id="CHEBI:17767"/>
        <dbReference type="ChEBI" id="CHEBI:57990"/>
        <dbReference type="EC" id="4.2.1.8"/>
    </reaction>
</comment>
<dbReference type="PANTHER" id="PTHR30387:SF2">
    <property type="entry name" value="MANNONATE DEHYDRATASE"/>
    <property type="match status" value="1"/>
</dbReference>
<dbReference type="InterPro" id="IPR004628">
    <property type="entry name" value="Man_deHydtase"/>
</dbReference>
<organism evidence="11 12">
    <name type="scientific">Sulfobacillus benefaciens</name>
    <dbReference type="NCBI Taxonomy" id="453960"/>
    <lineage>
        <taxon>Bacteria</taxon>
        <taxon>Bacillati</taxon>
        <taxon>Bacillota</taxon>
        <taxon>Clostridia</taxon>
        <taxon>Eubacteriales</taxon>
        <taxon>Clostridiales Family XVII. Incertae Sedis</taxon>
        <taxon>Sulfobacillus</taxon>
    </lineage>
</organism>
<keyword evidence="9" id="KW-0464">Manganese</keyword>
<dbReference type="SUPFAM" id="SSF51658">
    <property type="entry name" value="Xylose isomerase-like"/>
    <property type="match status" value="1"/>
</dbReference>
<dbReference type="PANTHER" id="PTHR30387">
    <property type="entry name" value="MANNONATE DEHYDRATASE"/>
    <property type="match status" value="1"/>
</dbReference>
<dbReference type="Gene3D" id="3.20.20.150">
    <property type="entry name" value="Divalent-metal-dependent TIM barrel enzymes"/>
    <property type="match status" value="1"/>
</dbReference>
<dbReference type="EMBL" id="PXYW01000035">
    <property type="protein sequence ID" value="PSR32601.1"/>
    <property type="molecule type" value="Genomic_DNA"/>
</dbReference>
<comment type="caution">
    <text evidence="11">The sequence shown here is derived from an EMBL/GenBank/DDBJ whole genome shotgun (WGS) entry which is preliminary data.</text>
</comment>
<dbReference type="UniPathway" id="UPA00246"/>
<comment type="cofactor">
    <cofactor evidence="2">
        <name>Mn(2+)</name>
        <dbReference type="ChEBI" id="CHEBI:29035"/>
    </cofactor>
</comment>
<evidence type="ECO:0000256" key="10">
    <source>
        <dbReference type="ARBA" id="ARBA00023239"/>
    </source>
</evidence>
<comment type="function">
    <text evidence="4">Catalyzes the dehydration of D-mannonate.</text>
</comment>
<dbReference type="GO" id="GO:0008198">
    <property type="term" value="F:ferrous iron binding"/>
    <property type="evidence" value="ECO:0007669"/>
    <property type="project" value="TreeGrafter"/>
</dbReference>
<comment type="cofactor">
    <cofactor evidence="3">
        <name>Fe(2+)</name>
        <dbReference type="ChEBI" id="CHEBI:29033"/>
    </cofactor>
</comment>
<evidence type="ECO:0000313" key="12">
    <source>
        <dbReference type="Proteomes" id="UP000242972"/>
    </source>
</evidence>
<accession>A0A2T2XDL2</accession>
<reference evidence="11 12" key="1">
    <citation type="journal article" date="2014" name="BMC Genomics">
        <title>Comparison of environmental and isolate Sulfobacillus genomes reveals diverse carbon, sulfur, nitrogen, and hydrogen metabolisms.</title>
        <authorList>
            <person name="Justice N.B."/>
            <person name="Norman A."/>
            <person name="Brown C.T."/>
            <person name="Singh A."/>
            <person name="Thomas B.C."/>
            <person name="Banfield J.F."/>
        </authorList>
    </citation>
    <scope>NUCLEOTIDE SEQUENCE [LARGE SCALE GENOMIC DNA]</scope>
    <source>
        <strain evidence="11">AMDSBA4</strain>
    </source>
</reference>
<gene>
    <name evidence="11" type="ORF">C7B46_13620</name>
</gene>
<keyword evidence="10" id="KW-0456">Lyase</keyword>
<evidence type="ECO:0000256" key="8">
    <source>
        <dbReference type="ARBA" id="ARBA00023004"/>
    </source>
</evidence>
<evidence type="ECO:0000256" key="7">
    <source>
        <dbReference type="ARBA" id="ARBA00012927"/>
    </source>
</evidence>
<dbReference type="InterPro" id="IPR036237">
    <property type="entry name" value="Xyl_isomerase-like_sf"/>
</dbReference>
<proteinExistence type="inferred from homology"/>
<dbReference type="GO" id="GO:0030145">
    <property type="term" value="F:manganese ion binding"/>
    <property type="evidence" value="ECO:0007669"/>
    <property type="project" value="TreeGrafter"/>
</dbReference>
<evidence type="ECO:0000256" key="2">
    <source>
        <dbReference type="ARBA" id="ARBA00001936"/>
    </source>
</evidence>